<evidence type="ECO:0000256" key="2">
    <source>
        <dbReference type="ARBA" id="ARBA00005528"/>
    </source>
</evidence>
<evidence type="ECO:0000256" key="8">
    <source>
        <dbReference type="ARBA" id="ARBA00022679"/>
    </source>
</evidence>
<dbReference type="PANTHER" id="PTHR30027:SF3">
    <property type="entry name" value="16S RRNA (URACIL(1498)-N(3))-METHYLTRANSFERASE"/>
    <property type="match status" value="1"/>
</dbReference>
<keyword evidence="6 12" id="KW-0698">rRNA processing</keyword>
<evidence type="ECO:0000256" key="7">
    <source>
        <dbReference type="ARBA" id="ARBA00022603"/>
    </source>
</evidence>
<evidence type="ECO:0000256" key="4">
    <source>
        <dbReference type="ARBA" id="ARBA00013673"/>
    </source>
</evidence>
<organism evidence="15 16">
    <name type="scientific">Microbacterium lemovicicum</name>
    <dbReference type="NCBI Taxonomy" id="1072463"/>
    <lineage>
        <taxon>Bacteria</taxon>
        <taxon>Bacillati</taxon>
        <taxon>Actinomycetota</taxon>
        <taxon>Actinomycetes</taxon>
        <taxon>Micrococcales</taxon>
        <taxon>Microbacteriaceae</taxon>
        <taxon>Microbacterium</taxon>
    </lineage>
</organism>
<dbReference type="SUPFAM" id="SSF75217">
    <property type="entry name" value="alpha/beta knot"/>
    <property type="match status" value="1"/>
</dbReference>
<evidence type="ECO:0000256" key="12">
    <source>
        <dbReference type="PIRNR" id="PIRNR015601"/>
    </source>
</evidence>
<gene>
    <name evidence="15" type="primary">rsmE</name>
    <name evidence="15" type="ORF">CVS47_01522</name>
</gene>
<dbReference type="InterPro" id="IPR046887">
    <property type="entry name" value="RsmE_PUA-like"/>
</dbReference>
<dbReference type="Gene3D" id="2.40.240.20">
    <property type="entry name" value="Hypothetical PUA domain-like, domain 1"/>
    <property type="match status" value="1"/>
</dbReference>
<dbReference type="PANTHER" id="PTHR30027">
    <property type="entry name" value="RIBOSOMAL RNA SMALL SUBUNIT METHYLTRANSFERASE E"/>
    <property type="match status" value="1"/>
</dbReference>
<comment type="function">
    <text evidence="10 12">Specifically methylates the N3 position of the uracil ring of uridine 1498 (m3U1498) in 16S rRNA. Acts on the fully assembled 30S ribosomal subunit.</text>
</comment>
<feature type="domain" description="Ribosomal RNA small subunit methyltransferase E PUA-like" evidence="14">
    <location>
        <begin position="21"/>
        <end position="67"/>
    </location>
</feature>
<dbReference type="SUPFAM" id="SSF88697">
    <property type="entry name" value="PUA domain-like"/>
    <property type="match status" value="1"/>
</dbReference>
<accession>A0A3Q9J3B9</accession>
<evidence type="ECO:0000313" key="15">
    <source>
        <dbReference type="EMBL" id="AZS36902.1"/>
    </source>
</evidence>
<dbReference type="Proteomes" id="UP000276888">
    <property type="component" value="Chromosome"/>
</dbReference>
<keyword evidence="9 12" id="KW-0949">S-adenosyl-L-methionine</keyword>
<evidence type="ECO:0000313" key="16">
    <source>
        <dbReference type="Proteomes" id="UP000276888"/>
    </source>
</evidence>
<dbReference type="NCBIfam" id="NF008693">
    <property type="entry name" value="PRK11713.2-3"/>
    <property type="match status" value="1"/>
</dbReference>
<dbReference type="PIRSF" id="PIRSF015601">
    <property type="entry name" value="MTase_slr0722"/>
    <property type="match status" value="1"/>
</dbReference>
<comment type="catalytic activity">
    <reaction evidence="11 12">
        <text>uridine(1498) in 16S rRNA + S-adenosyl-L-methionine = N(3)-methyluridine(1498) in 16S rRNA + S-adenosyl-L-homocysteine + H(+)</text>
        <dbReference type="Rhea" id="RHEA:42920"/>
        <dbReference type="Rhea" id="RHEA-COMP:10283"/>
        <dbReference type="Rhea" id="RHEA-COMP:10284"/>
        <dbReference type="ChEBI" id="CHEBI:15378"/>
        <dbReference type="ChEBI" id="CHEBI:57856"/>
        <dbReference type="ChEBI" id="CHEBI:59789"/>
        <dbReference type="ChEBI" id="CHEBI:65315"/>
        <dbReference type="ChEBI" id="CHEBI:74502"/>
        <dbReference type="EC" id="2.1.1.193"/>
    </reaction>
</comment>
<protein>
    <recommendedName>
        <fullName evidence="4 12">Ribosomal RNA small subunit methyltransferase E</fullName>
        <ecNumber evidence="3 12">2.1.1.193</ecNumber>
    </recommendedName>
</protein>
<evidence type="ECO:0000256" key="1">
    <source>
        <dbReference type="ARBA" id="ARBA00004496"/>
    </source>
</evidence>
<dbReference type="InterPro" id="IPR029028">
    <property type="entry name" value="Alpha/beta_knot_MTases"/>
</dbReference>
<dbReference type="EC" id="2.1.1.193" evidence="3 12"/>
<evidence type="ECO:0000256" key="9">
    <source>
        <dbReference type="ARBA" id="ARBA00022691"/>
    </source>
</evidence>
<dbReference type="InterPro" id="IPR006700">
    <property type="entry name" value="RsmE"/>
</dbReference>
<keyword evidence="8 12" id="KW-0808">Transferase</keyword>
<keyword evidence="7 12" id="KW-0489">Methyltransferase</keyword>
<dbReference type="EMBL" id="CP031423">
    <property type="protein sequence ID" value="AZS36902.1"/>
    <property type="molecule type" value="Genomic_DNA"/>
</dbReference>
<dbReference type="GO" id="GO:0070475">
    <property type="term" value="P:rRNA base methylation"/>
    <property type="evidence" value="ECO:0007669"/>
    <property type="project" value="TreeGrafter"/>
</dbReference>
<dbReference type="GO" id="GO:0005737">
    <property type="term" value="C:cytoplasm"/>
    <property type="evidence" value="ECO:0007669"/>
    <property type="project" value="UniProtKB-SubCell"/>
</dbReference>
<evidence type="ECO:0000256" key="11">
    <source>
        <dbReference type="ARBA" id="ARBA00047944"/>
    </source>
</evidence>
<evidence type="ECO:0000256" key="6">
    <source>
        <dbReference type="ARBA" id="ARBA00022552"/>
    </source>
</evidence>
<dbReference type="OrthoDB" id="9808126at2"/>
<dbReference type="AlphaFoldDB" id="A0A3Q9J3B9"/>
<dbReference type="Pfam" id="PF20260">
    <property type="entry name" value="PUA_4"/>
    <property type="match status" value="1"/>
</dbReference>
<dbReference type="NCBIfam" id="TIGR00046">
    <property type="entry name" value="RsmE family RNA methyltransferase"/>
    <property type="match status" value="1"/>
</dbReference>
<keyword evidence="5 12" id="KW-0963">Cytoplasm</keyword>
<dbReference type="KEGG" id="mlv:CVS47_01522"/>
<dbReference type="InterPro" id="IPR046886">
    <property type="entry name" value="RsmE_MTase_dom"/>
</dbReference>
<feature type="domain" description="Ribosomal RNA small subunit methyltransferase E methyltransferase" evidence="13">
    <location>
        <begin position="78"/>
        <end position="238"/>
    </location>
</feature>
<proteinExistence type="inferred from homology"/>
<dbReference type="InterPro" id="IPR015947">
    <property type="entry name" value="PUA-like_sf"/>
</dbReference>
<name>A0A3Q9J3B9_9MICO</name>
<dbReference type="CDD" id="cd18084">
    <property type="entry name" value="RsmE-like"/>
    <property type="match status" value="1"/>
</dbReference>
<dbReference type="RefSeq" id="WP_127095534.1">
    <property type="nucleotide sequence ID" value="NZ_CP031423.1"/>
</dbReference>
<evidence type="ECO:0000256" key="3">
    <source>
        <dbReference type="ARBA" id="ARBA00012328"/>
    </source>
</evidence>
<comment type="similarity">
    <text evidence="2 12">Belongs to the RNA methyltransferase RsmE family.</text>
</comment>
<dbReference type="GO" id="GO:0070042">
    <property type="term" value="F:rRNA (uridine-N3-)-methyltransferase activity"/>
    <property type="evidence" value="ECO:0007669"/>
    <property type="project" value="TreeGrafter"/>
</dbReference>
<evidence type="ECO:0000259" key="14">
    <source>
        <dbReference type="Pfam" id="PF20260"/>
    </source>
</evidence>
<reference evidence="15 16" key="1">
    <citation type="submission" date="2018-08" db="EMBL/GenBank/DDBJ databases">
        <title>Microbacterium lemovicicum sp. nov., a bacterium isolated from a natural uranium-rich soil.</title>
        <authorList>
            <person name="ORTET P."/>
        </authorList>
    </citation>
    <scope>NUCLEOTIDE SEQUENCE [LARGE SCALE GENOMIC DNA]</scope>
    <source>
        <strain evidence="15 16">Viu22</strain>
    </source>
</reference>
<sequence length="245" mass="25632">MALHFLVDEAGEARPGDTVTLSGTEAHHAAVVRRVRVGEEVTLGDGRGAWLRGTCESVSPREVVVRVAERTDAAAPAPRIVLVQALAKGDRDELAVQAATELGVDAIVPWRAARSVSRWDAAKAEKGRTRWATIAREAAKQAHRAWLPEVEPVETTSGLTARAAASRMLVLEPTAELALTGVELDAADTLDVVLVVGPEGGIDPSELAALRAAGAQEVRLGDTVLRTSTAGPAAIAVVSAALGRW</sequence>
<comment type="subcellular location">
    <subcellularLocation>
        <location evidence="1 12">Cytoplasm</location>
    </subcellularLocation>
</comment>
<keyword evidence="16" id="KW-1185">Reference proteome</keyword>
<evidence type="ECO:0000259" key="13">
    <source>
        <dbReference type="Pfam" id="PF04452"/>
    </source>
</evidence>
<dbReference type="Pfam" id="PF04452">
    <property type="entry name" value="Methyltrans_RNA"/>
    <property type="match status" value="1"/>
</dbReference>
<evidence type="ECO:0000256" key="5">
    <source>
        <dbReference type="ARBA" id="ARBA00022490"/>
    </source>
</evidence>
<evidence type="ECO:0000256" key="10">
    <source>
        <dbReference type="ARBA" id="ARBA00025699"/>
    </source>
</evidence>
<dbReference type="InterPro" id="IPR029026">
    <property type="entry name" value="tRNA_m1G_MTases_N"/>
</dbReference>
<dbReference type="Gene3D" id="3.40.1280.10">
    <property type="match status" value="1"/>
</dbReference>